<dbReference type="InterPro" id="IPR003597">
    <property type="entry name" value="Ig_C1-set"/>
</dbReference>
<sequence>MACVVIVVIGLYITAVYGGHSLHYYTSMTSARYSGLPQFSITVYLDGIPCGRYNSDTRQAKSLIPNLNMLSGHLEELTRYARTFEMVQGHRMKFLMRALNKTSIKPNVKISESISDRGLRLHCLVYGFYPRDVEVKWINNGRDEVYSEEQPQILPNTDGTFQIRVSVQVEEGDSYSCHVDHSSLDNVLVVPYEPGKGPVSHYIVPVSVAALLLTVILGMIIYRRSLGICFSY</sequence>
<dbReference type="InterPro" id="IPR036179">
    <property type="entry name" value="Ig-like_dom_sf"/>
</dbReference>
<dbReference type="PROSITE" id="PS00290">
    <property type="entry name" value="IG_MHC"/>
    <property type="match status" value="1"/>
</dbReference>
<organism evidence="4 5">
    <name type="scientific">Hymenochirus boettgeri</name>
    <name type="common">Congo dwarf clawed frog</name>
    <dbReference type="NCBI Taxonomy" id="247094"/>
    <lineage>
        <taxon>Eukaryota</taxon>
        <taxon>Metazoa</taxon>
        <taxon>Chordata</taxon>
        <taxon>Craniata</taxon>
        <taxon>Vertebrata</taxon>
        <taxon>Euteleostomi</taxon>
        <taxon>Amphibia</taxon>
        <taxon>Batrachia</taxon>
        <taxon>Anura</taxon>
        <taxon>Pipoidea</taxon>
        <taxon>Pipidae</taxon>
        <taxon>Pipinae</taxon>
        <taxon>Hymenochirus</taxon>
    </lineage>
</organism>
<dbReference type="InterPro" id="IPR037055">
    <property type="entry name" value="MHC_I-like_Ag-recog_sf"/>
</dbReference>
<dbReference type="Gene3D" id="2.60.40.10">
    <property type="entry name" value="Immunoglobulins"/>
    <property type="match status" value="1"/>
</dbReference>
<feature type="transmembrane region" description="Helical" evidence="2">
    <location>
        <begin position="202"/>
        <end position="222"/>
    </location>
</feature>
<evidence type="ECO:0000256" key="2">
    <source>
        <dbReference type="SAM" id="Phobius"/>
    </source>
</evidence>
<reference evidence="4" key="1">
    <citation type="thesis" date="2020" institute="ProQuest LLC" country="789 East Eisenhower Parkway, Ann Arbor, MI, USA">
        <title>Comparative Genomics and Chromosome Evolution.</title>
        <authorList>
            <person name="Mudd A.B."/>
        </authorList>
    </citation>
    <scope>NUCLEOTIDE SEQUENCE</scope>
    <source>
        <strain evidence="4">Female2</strain>
        <tissue evidence="4">Blood</tissue>
    </source>
</reference>
<dbReference type="GO" id="GO:0009897">
    <property type="term" value="C:external side of plasma membrane"/>
    <property type="evidence" value="ECO:0007669"/>
    <property type="project" value="TreeGrafter"/>
</dbReference>
<dbReference type="PANTHER" id="PTHR16675">
    <property type="entry name" value="MHC CLASS I-RELATED"/>
    <property type="match status" value="1"/>
</dbReference>
<dbReference type="Gene3D" id="3.30.500.10">
    <property type="entry name" value="MHC class I-like antigen recognition-like"/>
    <property type="match status" value="1"/>
</dbReference>
<feature type="domain" description="Ig-like" evidence="3">
    <location>
        <begin position="106"/>
        <end position="183"/>
    </location>
</feature>
<protein>
    <recommendedName>
        <fullName evidence="3">Ig-like domain-containing protein</fullName>
    </recommendedName>
</protein>
<dbReference type="InterPro" id="IPR050208">
    <property type="entry name" value="MHC_class-I_related"/>
</dbReference>
<proteinExistence type="predicted"/>
<keyword evidence="2" id="KW-1133">Transmembrane helix</keyword>
<dbReference type="Pfam" id="PF07654">
    <property type="entry name" value="C1-set"/>
    <property type="match status" value="1"/>
</dbReference>
<keyword evidence="1" id="KW-0325">Glycoprotein</keyword>
<dbReference type="PROSITE" id="PS50835">
    <property type="entry name" value="IG_LIKE"/>
    <property type="match status" value="1"/>
</dbReference>
<evidence type="ECO:0000313" key="5">
    <source>
        <dbReference type="Proteomes" id="UP000812440"/>
    </source>
</evidence>
<dbReference type="InterPro" id="IPR011162">
    <property type="entry name" value="MHC_I/II-like_Ag-recog"/>
</dbReference>
<dbReference type="SUPFAM" id="SSF54452">
    <property type="entry name" value="MHC antigen-recognition domain"/>
    <property type="match status" value="1"/>
</dbReference>
<dbReference type="EMBL" id="JAACNH010000003">
    <property type="protein sequence ID" value="KAG8450034.1"/>
    <property type="molecule type" value="Genomic_DNA"/>
</dbReference>
<dbReference type="OrthoDB" id="10043043at2759"/>
<dbReference type="GO" id="GO:0006955">
    <property type="term" value="P:immune response"/>
    <property type="evidence" value="ECO:0007669"/>
    <property type="project" value="TreeGrafter"/>
</dbReference>
<dbReference type="Proteomes" id="UP000812440">
    <property type="component" value="Chromosome 8_10"/>
</dbReference>
<dbReference type="SUPFAM" id="SSF48726">
    <property type="entry name" value="Immunoglobulin"/>
    <property type="match status" value="1"/>
</dbReference>
<evidence type="ECO:0000256" key="1">
    <source>
        <dbReference type="ARBA" id="ARBA00023180"/>
    </source>
</evidence>
<evidence type="ECO:0000259" key="3">
    <source>
        <dbReference type="PROSITE" id="PS50835"/>
    </source>
</evidence>
<dbReference type="PANTHER" id="PTHR16675:SF235">
    <property type="entry name" value="SHKT DOMAIN-CONTAINING PROTEIN"/>
    <property type="match status" value="1"/>
</dbReference>
<evidence type="ECO:0000313" key="4">
    <source>
        <dbReference type="EMBL" id="KAG8450034.1"/>
    </source>
</evidence>
<dbReference type="InterPro" id="IPR007110">
    <property type="entry name" value="Ig-like_dom"/>
</dbReference>
<keyword evidence="2" id="KW-0812">Transmembrane</keyword>
<gene>
    <name evidence="4" type="ORF">GDO86_016643</name>
</gene>
<comment type="caution">
    <text evidence="4">The sequence shown here is derived from an EMBL/GenBank/DDBJ whole genome shotgun (WGS) entry which is preliminary data.</text>
</comment>
<name>A0A8T2K2N6_9PIPI</name>
<dbReference type="SMART" id="SM00407">
    <property type="entry name" value="IGc1"/>
    <property type="match status" value="1"/>
</dbReference>
<keyword evidence="5" id="KW-1185">Reference proteome</keyword>
<dbReference type="InterPro" id="IPR003006">
    <property type="entry name" value="Ig/MHC_CS"/>
</dbReference>
<dbReference type="GO" id="GO:0005615">
    <property type="term" value="C:extracellular space"/>
    <property type="evidence" value="ECO:0007669"/>
    <property type="project" value="TreeGrafter"/>
</dbReference>
<accession>A0A8T2K2N6</accession>
<dbReference type="InterPro" id="IPR013783">
    <property type="entry name" value="Ig-like_fold"/>
</dbReference>
<keyword evidence="2" id="KW-0472">Membrane</keyword>
<dbReference type="AlphaFoldDB" id="A0A8T2K2N6"/>